<feature type="compositionally biased region" description="Polar residues" evidence="1">
    <location>
        <begin position="99"/>
        <end position="115"/>
    </location>
</feature>
<accession>A0A830HH90</accession>
<feature type="region of interest" description="Disordered" evidence="1">
    <location>
        <begin position="74"/>
        <end position="115"/>
    </location>
</feature>
<name>A0A830HH90_9CHLO</name>
<feature type="compositionally biased region" description="Polar residues" evidence="1">
    <location>
        <begin position="296"/>
        <end position="310"/>
    </location>
</feature>
<dbReference type="AlphaFoldDB" id="A0A830HH90"/>
<keyword evidence="3" id="KW-1185">Reference proteome</keyword>
<feature type="compositionally biased region" description="Gly residues" evidence="1">
    <location>
        <begin position="207"/>
        <end position="216"/>
    </location>
</feature>
<dbReference type="EMBL" id="BNJQ01000012">
    <property type="protein sequence ID" value="GHP06218.1"/>
    <property type="molecule type" value="Genomic_DNA"/>
</dbReference>
<protein>
    <submittedName>
        <fullName evidence="2">Uncharacterized protein</fullName>
    </submittedName>
</protein>
<proteinExistence type="predicted"/>
<dbReference type="Proteomes" id="UP000660262">
    <property type="component" value="Unassembled WGS sequence"/>
</dbReference>
<sequence>MASDGIARDANRALWTTSLWPEGSNEAMITPAADADAIGEEDMGGITRMARAYEDGMRITNTMIGWAALSHLRIEKGDEPPPRDRPRSPFDARRHASRTRQQPQTTARSSPRANYTQPCAYEPFFQHTMSSYGDATKVHDVSAVRRKLLMPFGMHRGGTYHGSEICARPPVLVRGSGGGKMLNHISDALTMTEQALQSARTSFMAGERGGGGGGGVSRRSRSGSMSARNFPSKASSSSSRVRGVPSSLRHPMAAANFLVVPSRNNAISRAIRKSSSLQHAQSAGGPSHASGRYISFQDQGTTSGSQTSRW</sequence>
<feature type="region of interest" description="Disordered" evidence="1">
    <location>
        <begin position="272"/>
        <end position="310"/>
    </location>
</feature>
<evidence type="ECO:0000313" key="3">
    <source>
        <dbReference type="Proteomes" id="UP000660262"/>
    </source>
</evidence>
<gene>
    <name evidence="2" type="ORF">PPROV_000496500</name>
</gene>
<feature type="compositionally biased region" description="Low complexity" evidence="1">
    <location>
        <begin position="222"/>
        <end position="246"/>
    </location>
</feature>
<organism evidence="2 3">
    <name type="scientific">Pycnococcus provasolii</name>
    <dbReference type="NCBI Taxonomy" id="41880"/>
    <lineage>
        <taxon>Eukaryota</taxon>
        <taxon>Viridiplantae</taxon>
        <taxon>Chlorophyta</taxon>
        <taxon>Pseudoscourfieldiophyceae</taxon>
        <taxon>Pseudoscourfieldiales</taxon>
        <taxon>Pycnococcaceae</taxon>
        <taxon>Pycnococcus</taxon>
    </lineage>
</organism>
<reference evidence="2" key="1">
    <citation type="submission" date="2020-10" db="EMBL/GenBank/DDBJ databases">
        <title>Unveiling of a novel bifunctional photoreceptor, Dualchrome1, isolated from a cosmopolitan green alga.</title>
        <authorList>
            <person name="Suzuki S."/>
            <person name="Kawachi M."/>
        </authorList>
    </citation>
    <scope>NUCLEOTIDE SEQUENCE</scope>
    <source>
        <strain evidence="2">NIES 2893</strain>
    </source>
</reference>
<feature type="region of interest" description="Disordered" evidence="1">
    <location>
        <begin position="203"/>
        <end position="246"/>
    </location>
</feature>
<evidence type="ECO:0000256" key="1">
    <source>
        <dbReference type="SAM" id="MobiDB-lite"/>
    </source>
</evidence>
<comment type="caution">
    <text evidence="2">The sequence shown here is derived from an EMBL/GenBank/DDBJ whole genome shotgun (WGS) entry which is preliminary data.</text>
</comment>
<feature type="compositionally biased region" description="Basic and acidic residues" evidence="1">
    <location>
        <begin position="74"/>
        <end position="94"/>
    </location>
</feature>
<evidence type="ECO:0000313" key="2">
    <source>
        <dbReference type="EMBL" id="GHP06218.1"/>
    </source>
</evidence>
<feature type="compositionally biased region" description="Polar residues" evidence="1">
    <location>
        <begin position="272"/>
        <end position="281"/>
    </location>
</feature>